<evidence type="ECO:0000259" key="2">
    <source>
        <dbReference type="PROSITE" id="PS50118"/>
    </source>
</evidence>
<dbReference type="CDD" id="cd00084">
    <property type="entry name" value="HMG-box_SF"/>
    <property type="match status" value="1"/>
</dbReference>
<feature type="domain" description="HMG box" evidence="2">
    <location>
        <begin position="38"/>
        <end position="102"/>
    </location>
</feature>
<keyword evidence="1" id="KW-0238">DNA-binding</keyword>
<dbReference type="AlphaFoldDB" id="A0A915E139"/>
<organism evidence="3 4">
    <name type="scientific">Ditylenchus dipsaci</name>
    <dbReference type="NCBI Taxonomy" id="166011"/>
    <lineage>
        <taxon>Eukaryota</taxon>
        <taxon>Metazoa</taxon>
        <taxon>Ecdysozoa</taxon>
        <taxon>Nematoda</taxon>
        <taxon>Chromadorea</taxon>
        <taxon>Rhabditida</taxon>
        <taxon>Tylenchina</taxon>
        <taxon>Tylenchomorpha</taxon>
        <taxon>Sphaerularioidea</taxon>
        <taxon>Anguinidae</taxon>
        <taxon>Anguininae</taxon>
        <taxon>Ditylenchus</taxon>
    </lineage>
</organism>
<dbReference type="GO" id="GO:0005634">
    <property type="term" value="C:nucleus"/>
    <property type="evidence" value="ECO:0007669"/>
    <property type="project" value="UniProtKB-UniRule"/>
</dbReference>
<dbReference type="InterPro" id="IPR036910">
    <property type="entry name" value="HMG_box_dom_sf"/>
</dbReference>
<protein>
    <submittedName>
        <fullName evidence="4">HMG box domain-containing protein</fullName>
    </submittedName>
</protein>
<feature type="DNA-binding region" description="HMG box" evidence="1">
    <location>
        <begin position="38"/>
        <end position="102"/>
    </location>
</feature>
<dbReference type="Proteomes" id="UP000887574">
    <property type="component" value="Unplaced"/>
</dbReference>
<keyword evidence="1" id="KW-0539">Nucleus</keyword>
<dbReference type="WBParaSite" id="jg25574">
    <property type="protein sequence ID" value="jg25574"/>
    <property type="gene ID" value="jg25574"/>
</dbReference>
<sequence length="113" mass="13077">MSLIRNFIVSCRIGQQFRQLSSTVGVSNDKLPSRLPPGYRPINAYALYCQEFLKERKEDSVLLAMSAAAKQWKTMDEKTKAGYEKKSKEIAEERKAALKIFRQRRRRTSSRCS</sequence>
<reference evidence="4" key="1">
    <citation type="submission" date="2022-11" db="UniProtKB">
        <authorList>
            <consortium name="WormBaseParasite"/>
        </authorList>
    </citation>
    <scope>IDENTIFICATION</scope>
</reference>
<accession>A0A915E139</accession>
<evidence type="ECO:0000256" key="1">
    <source>
        <dbReference type="PROSITE-ProRule" id="PRU00267"/>
    </source>
</evidence>
<dbReference type="InterPro" id="IPR009071">
    <property type="entry name" value="HMG_box_dom"/>
</dbReference>
<dbReference type="GO" id="GO:0003677">
    <property type="term" value="F:DNA binding"/>
    <property type="evidence" value="ECO:0007669"/>
    <property type="project" value="UniProtKB-UniRule"/>
</dbReference>
<dbReference type="Gene3D" id="1.10.30.10">
    <property type="entry name" value="High mobility group box domain"/>
    <property type="match status" value="1"/>
</dbReference>
<name>A0A915E139_9BILA</name>
<evidence type="ECO:0000313" key="3">
    <source>
        <dbReference type="Proteomes" id="UP000887574"/>
    </source>
</evidence>
<dbReference type="SMART" id="SM00398">
    <property type="entry name" value="HMG"/>
    <property type="match status" value="1"/>
</dbReference>
<evidence type="ECO:0000313" key="4">
    <source>
        <dbReference type="WBParaSite" id="jg25574"/>
    </source>
</evidence>
<keyword evidence="3" id="KW-1185">Reference proteome</keyword>
<dbReference type="PROSITE" id="PS50118">
    <property type="entry name" value="HMG_BOX_2"/>
    <property type="match status" value="1"/>
</dbReference>
<proteinExistence type="predicted"/>
<dbReference type="SUPFAM" id="SSF47095">
    <property type="entry name" value="HMG-box"/>
    <property type="match status" value="1"/>
</dbReference>